<dbReference type="GO" id="GO:0051213">
    <property type="term" value="F:dioxygenase activity"/>
    <property type="evidence" value="ECO:0007669"/>
    <property type="project" value="UniProtKB-KW"/>
</dbReference>
<evidence type="ECO:0000313" key="2">
    <source>
        <dbReference type="EMBL" id="PWA12850.1"/>
    </source>
</evidence>
<dbReference type="EMBL" id="QCZG01000005">
    <property type="protein sequence ID" value="PWA12850.1"/>
    <property type="molecule type" value="Genomic_DNA"/>
</dbReference>
<keyword evidence="2" id="KW-0560">Oxidoreductase</keyword>
<dbReference type="InterPro" id="IPR029068">
    <property type="entry name" value="Glyas_Bleomycin-R_OHBP_Dase"/>
</dbReference>
<comment type="caution">
    <text evidence="2">The sequence shown here is derived from an EMBL/GenBank/DDBJ whole genome shotgun (WGS) entry which is preliminary data.</text>
</comment>
<dbReference type="RefSeq" id="WP_116553631.1">
    <property type="nucleotide sequence ID" value="NZ_QCZG01000005.1"/>
</dbReference>
<accession>A0A2U1K5Q6</accession>
<dbReference type="PANTHER" id="PTHR36503">
    <property type="entry name" value="BLR2520 PROTEIN"/>
    <property type="match status" value="1"/>
</dbReference>
<dbReference type="OrthoDB" id="9798430at2"/>
<name>A0A2U1K5Q6_9BACI</name>
<evidence type="ECO:0000259" key="1">
    <source>
        <dbReference type="PROSITE" id="PS51819"/>
    </source>
</evidence>
<protein>
    <submittedName>
        <fullName evidence="2">Glyoxalase/bleomycin resistance/extradiol dioxygenase family protein</fullName>
    </submittedName>
</protein>
<sequence length="136" mass="15422">MGLQAKQIYVNLPVKDLDKTKSFFGEIGFEFNPQFSDENAACMVVNENIFVMLLTEEFFKNFTDKELSDASKSIEGIVALSSDSREQVDEIVNKALALGGTPSYETIEQGPMYSRSFYDINGHMWEFLYMDESAVQ</sequence>
<evidence type="ECO:0000313" key="3">
    <source>
        <dbReference type="Proteomes" id="UP000245998"/>
    </source>
</evidence>
<keyword evidence="2" id="KW-0223">Dioxygenase</keyword>
<dbReference type="Proteomes" id="UP000245998">
    <property type="component" value="Unassembled WGS sequence"/>
</dbReference>
<dbReference type="SUPFAM" id="SSF54593">
    <property type="entry name" value="Glyoxalase/Bleomycin resistance protein/Dihydroxybiphenyl dioxygenase"/>
    <property type="match status" value="1"/>
</dbReference>
<feature type="domain" description="VOC" evidence="1">
    <location>
        <begin position="6"/>
        <end position="130"/>
    </location>
</feature>
<proteinExistence type="predicted"/>
<dbReference type="PANTHER" id="PTHR36503:SF2">
    <property type="entry name" value="BLR2408 PROTEIN"/>
    <property type="match status" value="1"/>
</dbReference>
<keyword evidence="3" id="KW-1185">Reference proteome</keyword>
<dbReference type="Pfam" id="PF22677">
    <property type="entry name" value="Ble-like_N"/>
    <property type="match status" value="1"/>
</dbReference>
<dbReference type="InterPro" id="IPR053863">
    <property type="entry name" value="Glyoxy/Ble-like_N"/>
</dbReference>
<gene>
    <name evidence="2" type="ORF">DCC39_04180</name>
</gene>
<reference evidence="2 3" key="1">
    <citation type="submission" date="2018-04" db="EMBL/GenBank/DDBJ databases">
        <title>Camelliibacillus theae gen. nov., sp. nov., isolated from Pu'er tea.</title>
        <authorList>
            <person name="Niu L."/>
        </authorList>
    </citation>
    <scope>NUCLEOTIDE SEQUENCE [LARGE SCALE GENOMIC DNA]</scope>
    <source>
        <strain evidence="2 3">T8</strain>
    </source>
</reference>
<dbReference type="PROSITE" id="PS51819">
    <property type="entry name" value="VOC"/>
    <property type="match status" value="1"/>
</dbReference>
<dbReference type="InterPro" id="IPR037523">
    <property type="entry name" value="VOC_core"/>
</dbReference>
<dbReference type="Gene3D" id="3.10.180.10">
    <property type="entry name" value="2,3-Dihydroxybiphenyl 1,2-Dioxygenase, domain 1"/>
    <property type="match status" value="1"/>
</dbReference>
<organism evidence="2 3">
    <name type="scientific">Pueribacillus theae</name>
    <dbReference type="NCBI Taxonomy" id="2171751"/>
    <lineage>
        <taxon>Bacteria</taxon>
        <taxon>Bacillati</taxon>
        <taxon>Bacillota</taxon>
        <taxon>Bacilli</taxon>
        <taxon>Bacillales</taxon>
        <taxon>Bacillaceae</taxon>
        <taxon>Pueribacillus</taxon>
    </lineage>
</organism>
<dbReference type="AlphaFoldDB" id="A0A2U1K5Q6"/>